<keyword evidence="1" id="KW-0805">Transcription regulation</keyword>
<feature type="transmembrane region" description="Helical" evidence="4">
    <location>
        <begin position="192"/>
        <end position="213"/>
    </location>
</feature>
<keyword evidence="4" id="KW-0472">Membrane</keyword>
<dbReference type="PANTHER" id="PTHR43280">
    <property type="entry name" value="ARAC-FAMILY TRANSCRIPTIONAL REGULATOR"/>
    <property type="match status" value="1"/>
</dbReference>
<dbReference type="InterPro" id="IPR009057">
    <property type="entry name" value="Homeodomain-like_sf"/>
</dbReference>
<dbReference type="AlphaFoldDB" id="A0A841EIH1"/>
<evidence type="ECO:0000256" key="4">
    <source>
        <dbReference type="SAM" id="Phobius"/>
    </source>
</evidence>
<dbReference type="GO" id="GO:0003700">
    <property type="term" value="F:DNA-binding transcription factor activity"/>
    <property type="evidence" value="ECO:0007669"/>
    <property type="project" value="InterPro"/>
</dbReference>
<dbReference type="PANTHER" id="PTHR43280:SF2">
    <property type="entry name" value="HTH-TYPE TRANSCRIPTIONAL REGULATOR EXSA"/>
    <property type="match status" value="1"/>
</dbReference>
<evidence type="ECO:0000313" key="6">
    <source>
        <dbReference type="EMBL" id="MBB6003242.1"/>
    </source>
</evidence>
<protein>
    <submittedName>
        <fullName evidence="6">AraC-like DNA-binding protein</fullName>
    </submittedName>
</protein>
<accession>A0A841EIH1</accession>
<dbReference type="InterPro" id="IPR018060">
    <property type="entry name" value="HTH_AraC"/>
</dbReference>
<feature type="transmembrane region" description="Helical" evidence="4">
    <location>
        <begin position="33"/>
        <end position="52"/>
    </location>
</feature>
<keyword evidence="4" id="KW-0812">Transmembrane</keyword>
<proteinExistence type="predicted"/>
<feature type="domain" description="HTH araC/xylS-type" evidence="5">
    <location>
        <begin position="289"/>
        <end position="397"/>
    </location>
</feature>
<evidence type="ECO:0000256" key="2">
    <source>
        <dbReference type="ARBA" id="ARBA00023125"/>
    </source>
</evidence>
<evidence type="ECO:0000256" key="1">
    <source>
        <dbReference type="ARBA" id="ARBA00023015"/>
    </source>
</evidence>
<name>A0A841EIH1_9BACT</name>
<organism evidence="6 7">
    <name type="scientific">Arcicella rosea</name>
    <dbReference type="NCBI Taxonomy" id="502909"/>
    <lineage>
        <taxon>Bacteria</taxon>
        <taxon>Pseudomonadati</taxon>
        <taxon>Bacteroidota</taxon>
        <taxon>Cytophagia</taxon>
        <taxon>Cytophagales</taxon>
        <taxon>Flectobacillaceae</taxon>
        <taxon>Arcicella</taxon>
    </lineage>
</organism>
<feature type="transmembrane region" description="Helical" evidence="4">
    <location>
        <begin position="100"/>
        <end position="118"/>
    </location>
</feature>
<dbReference type="RefSeq" id="WP_184133578.1">
    <property type="nucleotide sequence ID" value="NZ_JACHKT010000011.1"/>
</dbReference>
<dbReference type="EMBL" id="JACHKT010000011">
    <property type="protein sequence ID" value="MBB6003242.1"/>
    <property type="molecule type" value="Genomic_DNA"/>
</dbReference>
<dbReference type="PROSITE" id="PS01124">
    <property type="entry name" value="HTH_ARAC_FAMILY_2"/>
    <property type="match status" value="1"/>
</dbReference>
<sequence>MEYLKNEIVRIVYIIGIIVAIFSFPYLKSKNKANIFLSLHFLTMGIFALYYLSALKNKNEFLISFFYGIILPISLLTRPFAYWYVKFMLLKKIRFNKWDLLIVLPGLLCFIDIIPQLFSSNEHKHQIAKLILEDINNIFIYTPTYFFNFKFYFVLRPFLNLTLSVAQLYLLYRHLKSHSFQKIIFTSTIKWLWIFSILSVLLTITLTTLTILFSNNYKLSENIGLFFNDLMDYAIFVYFILNISIFFFPRVLYGISDEGEELFIEEKLTEVKTEKSNKPNFKLDDAKLAEINSIIENYFLHDKPYLNDNFTIIELSESLNIPIHHLSYYFNYHLSKKFSDYKNEWRINYAIQLLKDGILKKYTIDQLYHEAGFSTKSNFYRVFRLHTGKTPIEFLEDLKH</sequence>
<feature type="transmembrane region" description="Helical" evidence="4">
    <location>
        <begin position="7"/>
        <end position="27"/>
    </location>
</feature>
<keyword evidence="2 6" id="KW-0238">DNA-binding</keyword>
<feature type="transmembrane region" description="Helical" evidence="4">
    <location>
        <begin position="233"/>
        <end position="253"/>
    </location>
</feature>
<dbReference type="GO" id="GO:0043565">
    <property type="term" value="F:sequence-specific DNA binding"/>
    <property type="evidence" value="ECO:0007669"/>
    <property type="project" value="InterPro"/>
</dbReference>
<reference evidence="6 7" key="1">
    <citation type="submission" date="2020-08" db="EMBL/GenBank/DDBJ databases">
        <title>Functional genomics of gut bacteria from endangered species of beetles.</title>
        <authorList>
            <person name="Carlos-Shanley C."/>
        </authorList>
    </citation>
    <scope>NUCLEOTIDE SEQUENCE [LARGE SCALE GENOMIC DNA]</scope>
    <source>
        <strain evidence="6 7">S00070</strain>
    </source>
</reference>
<keyword evidence="4" id="KW-1133">Transmembrane helix</keyword>
<evidence type="ECO:0000313" key="7">
    <source>
        <dbReference type="Proteomes" id="UP000524404"/>
    </source>
</evidence>
<evidence type="ECO:0000259" key="5">
    <source>
        <dbReference type="PROSITE" id="PS01124"/>
    </source>
</evidence>
<keyword evidence="7" id="KW-1185">Reference proteome</keyword>
<feature type="transmembrane region" description="Helical" evidence="4">
    <location>
        <begin position="153"/>
        <end position="172"/>
    </location>
</feature>
<gene>
    <name evidence="6" type="ORF">HNP25_001895</name>
</gene>
<dbReference type="SUPFAM" id="SSF46689">
    <property type="entry name" value="Homeodomain-like"/>
    <property type="match status" value="1"/>
</dbReference>
<dbReference type="Gene3D" id="1.10.10.60">
    <property type="entry name" value="Homeodomain-like"/>
    <property type="match status" value="1"/>
</dbReference>
<keyword evidence="3" id="KW-0804">Transcription</keyword>
<comment type="caution">
    <text evidence="6">The sequence shown here is derived from an EMBL/GenBank/DDBJ whole genome shotgun (WGS) entry which is preliminary data.</text>
</comment>
<dbReference type="Proteomes" id="UP000524404">
    <property type="component" value="Unassembled WGS sequence"/>
</dbReference>
<evidence type="ECO:0000256" key="3">
    <source>
        <dbReference type="ARBA" id="ARBA00023163"/>
    </source>
</evidence>
<feature type="transmembrane region" description="Helical" evidence="4">
    <location>
        <begin position="64"/>
        <end position="85"/>
    </location>
</feature>
<dbReference type="Pfam" id="PF12833">
    <property type="entry name" value="HTH_18"/>
    <property type="match status" value="1"/>
</dbReference>
<dbReference type="SMART" id="SM00342">
    <property type="entry name" value="HTH_ARAC"/>
    <property type="match status" value="1"/>
</dbReference>